<comment type="caution">
    <text evidence="2">The sequence shown here is derived from an EMBL/GenBank/DDBJ whole genome shotgun (WGS) entry which is preliminary data.</text>
</comment>
<dbReference type="EMBL" id="CAJPDS010000052">
    <property type="protein sequence ID" value="CAF9929649.1"/>
    <property type="molecule type" value="Genomic_DNA"/>
</dbReference>
<dbReference type="InterPro" id="IPR007224">
    <property type="entry name" value="TIF_Rrn11"/>
</dbReference>
<proteinExistence type="predicted"/>
<feature type="region of interest" description="Disordered" evidence="1">
    <location>
        <begin position="22"/>
        <end position="43"/>
    </location>
</feature>
<gene>
    <name evidence="2" type="ORF">HETSPECPRED_007429</name>
</gene>
<dbReference type="Proteomes" id="UP000664521">
    <property type="component" value="Unassembled WGS sequence"/>
</dbReference>
<dbReference type="OrthoDB" id="2159786at2759"/>
<dbReference type="AlphaFoldDB" id="A0A8H3IWF8"/>
<reference evidence="2" key="1">
    <citation type="submission" date="2021-03" db="EMBL/GenBank/DDBJ databases">
        <authorList>
            <person name="Tagirdzhanova G."/>
        </authorList>
    </citation>
    <scope>NUCLEOTIDE SEQUENCE</scope>
</reference>
<name>A0A8H3IWF8_9LECA</name>
<evidence type="ECO:0000313" key="3">
    <source>
        <dbReference type="Proteomes" id="UP000664521"/>
    </source>
</evidence>
<keyword evidence="3" id="KW-1185">Reference proteome</keyword>
<dbReference type="GO" id="GO:0017025">
    <property type="term" value="F:TBP-class protein binding"/>
    <property type="evidence" value="ECO:0007669"/>
    <property type="project" value="TreeGrafter"/>
</dbReference>
<dbReference type="PANTHER" id="PTHR28244">
    <property type="entry name" value="RNA POLYMERASE I-SPECIFIC TRANSCRIPTION INITIATION FACTOR RRN11"/>
    <property type="match status" value="1"/>
</dbReference>
<dbReference type="GO" id="GO:0001181">
    <property type="term" value="F:RNA polymerase I general transcription initiation factor activity"/>
    <property type="evidence" value="ECO:0007669"/>
    <property type="project" value="InterPro"/>
</dbReference>
<dbReference type="GO" id="GO:0070860">
    <property type="term" value="C:RNA polymerase I core factor complex"/>
    <property type="evidence" value="ECO:0007669"/>
    <property type="project" value="TreeGrafter"/>
</dbReference>
<dbReference type="GO" id="GO:0001164">
    <property type="term" value="F:RNA polymerase I core promoter sequence-specific DNA binding"/>
    <property type="evidence" value="ECO:0007669"/>
    <property type="project" value="InterPro"/>
</dbReference>
<sequence length="407" mass="46030">MSSVPLFAPVFKSMLNNVPLNHHTSELSKKRKRGRSDSLGSLEDLSDGKASAFDFANSNLSPETIAQYETAGQPYDEYLPGHNFPHEAPRTTMDYSSDASDDDLDAFGELASAVHSRSYSLTGARTAGSHTGLRRQHFAVLNAVLYRCMLERDYVRAGRAWGMLLRVDLDGRSMDLRADGVWGLGAEILMFRDSQLANSQTEPLNDQREFSINKRYLTELTAGHRMPALFSRDGFLKAKDYYERLMLQYPFRKAASNTVSSLDFFPAMFGLWIYSVQEQGRATYKIMREANGVKNQRSKDEKIHATIQKQTLEQISEINARLDELLVSPPYSDDAKLWQLRCMVAVWEADLVSSFAFPELYDESAGGSHNPFQEKLIAIRSKARQAFETVSRLDNHCDFECPNIDEL</sequence>
<dbReference type="InterPro" id="IPR053029">
    <property type="entry name" value="RNA_pol_I-specific_init_factor"/>
</dbReference>
<dbReference type="GO" id="GO:0042790">
    <property type="term" value="P:nucleolar large rRNA transcription by RNA polymerase I"/>
    <property type="evidence" value="ECO:0007669"/>
    <property type="project" value="TreeGrafter"/>
</dbReference>
<dbReference type="Pfam" id="PF04090">
    <property type="entry name" value="Rrn11"/>
    <property type="match status" value="1"/>
</dbReference>
<evidence type="ECO:0000256" key="1">
    <source>
        <dbReference type="SAM" id="MobiDB-lite"/>
    </source>
</evidence>
<evidence type="ECO:0000313" key="2">
    <source>
        <dbReference type="EMBL" id="CAF9929649.1"/>
    </source>
</evidence>
<organism evidence="2 3">
    <name type="scientific">Heterodermia speciosa</name>
    <dbReference type="NCBI Taxonomy" id="116794"/>
    <lineage>
        <taxon>Eukaryota</taxon>
        <taxon>Fungi</taxon>
        <taxon>Dikarya</taxon>
        <taxon>Ascomycota</taxon>
        <taxon>Pezizomycotina</taxon>
        <taxon>Lecanoromycetes</taxon>
        <taxon>OSLEUM clade</taxon>
        <taxon>Lecanoromycetidae</taxon>
        <taxon>Caliciales</taxon>
        <taxon>Physciaceae</taxon>
        <taxon>Heterodermia</taxon>
    </lineage>
</organism>
<protein>
    <submittedName>
        <fullName evidence="2">Uncharacterized protein</fullName>
    </submittedName>
</protein>
<accession>A0A8H3IWF8</accession>
<dbReference type="PANTHER" id="PTHR28244:SF1">
    <property type="entry name" value="RNA POLYMERASE I-SPECIFIC TRANSCRIPTION INITIATION FACTOR RRN11"/>
    <property type="match status" value="1"/>
</dbReference>